<protein>
    <recommendedName>
        <fullName evidence="4">Phosphodiester glycosidase domain-containing protein</fullName>
    </recommendedName>
</protein>
<dbReference type="Proteomes" id="UP000324022">
    <property type="component" value="Unassembled WGS sequence"/>
</dbReference>
<dbReference type="OrthoDB" id="2551821at2759"/>
<feature type="chain" id="PRO_5022910469" description="Phosphodiester glycosidase domain-containing protein" evidence="1">
    <location>
        <begin position="23"/>
        <end position="257"/>
    </location>
</feature>
<name>A0A5C3EEU2_9BASI</name>
<keyword evidence="3" id="KW-1185">Reference proteome</keyword>
<accession>A0A5C3EEU2</accession>
<evidence type="ECO:0000256" key="1">
    <source>
        <dbReference type="SAM" id="SignalP"/>
    </source>
</evidence>
<evidence type="ECO:0008006" key="4">
    <source>
        <dbReference type="Google" id="ProtNLM"/>
    </source>
</evidence>
<dbReference type="AlphaFoldDB" id="A0A5C3EEU2"/>
<gene>
    <name evidence="2" type="ORF">UTRI_10190</name>
</gene>
<reference evidence="2 3" key="1">
    <citation type="submission" date="2018-03" db="EMBL/GenBank/DDBJ databases">
        <authorList>
            <person name="Guldener U."/>
        </authorList>
    </citation>
    <scope>NUCLEOTIDE SEQUENCE [LARGE SCALE GENOMIC DNA]</scope>
    <source>
        <strain evidence="2 3">NBRC100155</strain>
    </source>
</reference>
<organism evidence="2 3">
    <name type="scientific">Ustilago trichophora</name>
    <dbReference type="NCBI Taxonomy" id="86804"/>
    <lineage>
        <taxon>Eukaryota</taxon>
        <taxon>Fungi</taxon>
        <taxon>Dikarya</taxon>
        <taxon>Basidiomycota</taxon>
        <taxon>Ustilaginomycotina</taxon>
        <taxon>Ustilaginomycetes</taxon>
        <taxon>Ustilaginales</taxon>
        <taxon>Ustilaginaceae</taxon>
        <taxon>Ustilago</taxon>
    </lineage>
</organism>
<evidence type="ECO:0000313" key="3">
    <source>
        <dbReference type="Proteomes" id="UP000324022"/>
    </source>
</evidence>
<evidence type="ECO:0000313" key="2">
    <source>
        <dbReference type="EMBL" id="SPO28151.1"/>
    </source>
</evidence>
<proteinExistence type="predicted"/>
<feature type="signal peptide" evidence="1">
    <location>
        <begin position="1"/>
        <end position="22"/>
    </location>
</feature>
<sequence>MRWIQGAQLIRVFLGLAAVAKAAVPRYSVEFGKRMEGGSAHDDHIHFDQLHSRFFQHKPAANRPDTPTVLRMYPETYFAHGKPLFFADQDSHLSRAGLLQAYNLFGKVHVSNAEGTRHLTIVPDIGQFGTDPKPRISEPGLGILAAGFKTIENHYGRAVALVSQGADLGQEDGEQGLRFQTPKWTTVELTEPMPSSPFYKISNLRRLLKAQRYLLFTSQLNENIQYGVRLTALGQVQGRSFGDSKIVLREAANLLRP</sequence>
<dbReference type="EMBL" id="OOIN01000021">
    <property type="protein sequence ID" value="SPO28151.1"/>
    <property type="molecule type" value="Genomic_DNA"/>
</dbReference>
<keyword evidence="1" id="KW-0732">Signal</keyword>